<dbReference type="InterPro" id="IPR000700">
    <property type="entry name" value="PAS-assoc_C"/>
</dbReference>
<dbReference type="Gene3D" id="3.30.450.20">
    <property type="entry name" value="PAS domain"/>
    <property type="match status" value="3"/>
</dbReference>
<evidence type="ECO:0000256" key="5">
    <source>
        <dbReference type="ARBA" id="ARBA00022777"/>
    </source>
</evidence>
<accession>A0ABV1GVA2</accession>
<feature type="domain" description="Response regulatory" evidence="8">
    <location>
        <begin position="949"/>
        <end position="1062"/>
    </location>
</feature>
<proteinExistence type="predicted"/>
<dbReference type="Pfam" id="PF00512">
    <property type="entry name" value="HisKA"/>
    <property type="match status" value="1"/>
</dbReference>
<dbReference type="Gene3D" id="1.10.287.130">
    <property type="match status" value="1"/>
</dbReference>
<dbReference type="Proteomes" id="UP001460202">
    <property type="component" value="Unassembled WGS sequence"/>
</dbReference>
<dbReference type="InterPro" id="IPR003594">
    <property type="entry name" value="HATPase_dom"/>
</dbReference>
<feature type="domain" description="Histidine kinase" evidence="7">
    <location>
        <begin position="710"/>
        <end position="921"/>
    </location>
</feature>
<dbReference type="SMART" id="SM00091">
    <property type="entry name" value="PAS"/>
    <property type="match status" value="2"/>
</dbReference>
<dbReference type="Pfam" id="PF13426">
    <property type="entry name" value="PAS_9"/>
    <property type="match status" value="1"/>
</dbReference>
<evidence type="ECO:0000259" key="7">
    <source>
        <dbReference type="PROSITE" id="PS50109"/>
    </source>
</evidence>
<dbReference type="SMART" id="SM00448">
    <property type="entry name" value="REC"/>
    <property type="match status" value="1"/>
</dbReference>
<dbReference type="GO" id="GO:0005524">
    <property type="term" value="F:ATP binding"/>
    <property type="evidence" value="ECO:0007669"/>
    <property type="project" value="UniProtKB-KW"/>
</dbReference>
<keyword evidence="11" id="KW-0547">Nucleotide-binding</keyword>
<keyword evidence="5" id="KW-0418">Kinase</keyword>
<dbReference type="Gene3D" id="3.40.50.2300">
    <property type="match status" value="1"/>
</dbReference>
<reference evidence="11 12" key="1">
    <citation type="submission" date="2024-03" db="EMBL/GenBank/DDBJ databases">
        <title>Human intestinal bacterial collection.</title>
        <authorList>
            <person name="Pauvert C."/>
            <person name="Hitch T.C.A."/>
            <person name="Clavel T."/>
        </authorList>
    </citation>
    <scope>NUCLEOTIDE SEQUENCE [LARGE SCALE GENOMIC DNA]</scope>
    <source>
        <strain evidence="11 12">CLA-KB-H122</strain>
    </source>
</reference>
<comment type="caution">
    <text evidence="11">The sequence shown here is derived from an EMBL/GenBank/DDBJ whole genome shotgun (WGS) entry which is preliminary data.</text>
</comment>
<dbReference type="EC" id="2.7.13.3" evidence="2"/>
<dbReference type="InterPro" id="IPR036890">
    <property type="entry name" value="HATPase_C_sf"/>
</dbReference>
<dbReference type="SMART" id="SM00065">
    <property type="entry name" value="GAF"/>
    <property type="match status" value="1"/>
</dbReference>
<dbReference type="SUPFAM" id="SSF52172">
    <property type="entry name" value="CheY-like"/>
    <property type="match status" value="1"/>
</dbReference>
<dbReference type="PRINTS" id="PR00344">
    <property type="entry name" value="BCTRLSENSOR"/>
</dbReference>
<dbReference type="InterPro" id="IPR004358">
    <property type="entry name" value="Sig_transdc_His_kin-like_C"/>
</dbReference>
<dbReference type="InterPro" id="IPR001789">
    <property type="entry name" value="Sig_transdc_resp-reg_receiver"/>
</dbReference>
<dbReference type="InterPro" id="IPR003661">
    <property type="entry name" value="HisK_dim/P_dom"/>
</dbReference>
<dbReference type="InterPro" id="IPR036097">
    <property type="entry name" value="HisK_dim/P_sf"/>
</dbReference>
<dbReference type="InterPro" id="IPR003018">
    <property type="entry name" value="GAF"/>
</dbReference>
<evidence type="ECO:0000256" key="3">
    <source>
        <dbReference type="ARBA" id="ARBA00022553"/>
    </source>
</evidence>
<dbReference type="Pfam" id="PF00072">
    <property type="entry name" value="Response_reg"/>
    <property type="match status" value="1"/>
</dbReference>
<dbReference type="InterPro" id="IPR011006">
    <property type="entry name" value="CheY-like_superfamily"/>
</dbReference>
<name>A0ABV1GVA2_9BACT</name>
<dbReference type="PANTHER" id="PTHR43047:SF72">
    <property type="entry name" value="OSMOSENSING HISTIDINE PROTEIN KINASE SLN1"/>
    <property type="match status" value="1"/>
</dbReference>
<evidence type="ECO:0000259" key="10">
    <source>
        <dbReference type="PROSITE" id="PS50113"/>
    </source>
</evidence>
<feature type="domain" description="PAC" evidence="10">
    <location>
        <begin position="639"/>
        <end position="692"/>
    </location>
</feature>
<dbReference type="InterPro" id="IPR035965">
    <property type="entry name" value="PAS-like_dom_sf"/>
</dbReference>
<dbReference type="Pfam" id="PF01590">
    <property type="entry name" value="GAF"/>
    <property type="match status" value="1"/>
</dbReference>
<protein>
    <recommendedName>
        <fullName evidence="2">histidine kinase</fullName>
        <ecNumber evidence="2">2.7.13.3</ecNumber>
    </recommendedName>
</protein>
<dbReference type="InterPro" id="IPR005467">
    <property type="entry name" value="His_kinase_dom"/>
</dbReference>
<dbReference type="SUPFAM" id="SSF55785">
    <property type="entry name" value="PYP-like sensor domain (PAS domain)"/>
    <property type="match status" value="2"/>
</dbReference>
<sequence>MKENEILRAVLQDTGTGWWEADMTRRIFHMSDFLQRLLRYSTPEVGFDEMKSLIPEAYAEIFGPGNCLLQDAHTPKRAIPLIASDGRRLWLQWKVLGRETTPDGRDVMTGYVQQIEFEPPSENGRDRVRIDNLLYRLNSISHTLLALLHSDRTRDTVNKILYEVLTMFRGDRAYIIEFDWEKRTHNCTYEVTANGVSSEQDRLSSIPMEDFPWWTKHVSQGNSIILSDISDLPSEAAGEHDLLAAQKIKSLLIMPLASRDKVWGYAGIDIVDRRREWTDEDCQWFASLANIIGLCLDLQRSEQAAQADRLYLQNLYRHMPMGYLRMKMIGDEAGRPRDYRVIDTNDAADKMLNLPREFYVGHLASELGGELAPVLEDASEVLRTGRYVEGHIGLERDEKLYLNYILYSPCAEEVVAFFSDLTEVHKAHEVLYRNERFLRNIFDNIQVGVELYAPDGTLIDINNKDMEIFGVTREEALGLNFFENPLVPQDAREGVRAGLEQAFHVNYPFERLNGYYTSSKTGFLEIYTTVNMLYDIEGNISNFMLINIDNTEINRAHTRLAEFESSFALVSKLGKMGFCRFDLLTRAGSGVPQWYRNLGERPDTPLDRIIGVYDHVDPVDRASILENIARVKAGTSDSFNLDLHILNDDGTEKWTRINGVRNPMNNDPSKIEMVCVNYDITELKMTERNLIEAKNKAEVSDRLKSAFLANMSHEIRTPLNAIVGFSNLLTETDDPEERRDYLRVVEENNDLLLTLISDILDLSKIEAGTFEFNYGPVDVNQMCEEVVRSLSLKVQGRPVELRFVGPGSPCFILGDKGRLTQVITNFINNAVKFTAEGSITLSYAVEGTSIRFAVEDTGSGIDKEHLDNIFERFVKLNSFVQGTGLGLSISKSIVEQMGGQIGVESEPGEGACFWFTVPMGTPEALPDSDTACPPRMTAQSASRSGRRPVLLIAEDTDSNYLLLSLMLRKEYEVIRAGDGEEVVRLCEQIQPDAVLMDIQMPVMDGLKATQQIRRSGSRVPIIAVTAYAYDRDRQKALEAGCDEYLAKPLTGDTLRQTLHRLLAGE</sequence>
<dbReference type="CDD" id="cd16922">
    <property type="entry name" value="HATPase_EvgS-ArcB-TorS-like"/>
    <property type="match status" value="1"/>
</dbReference>
<dbReference type="Pfam" id="PF02518">
    <property type="entry name" value="HATPase_c"/>
    <property type="match status" value="1"/>
</dbReference>
<feature type="domain" description="PAS" evidence="9">
    <location>
        <begin position="434"/>
        <end position="506"/>
    </location>
</feature>
<dbReference type="PROSITE" id="PS50109">
    <property type="entry name" value="HIS_KIN"/>
    <property type="match status" value="1"/>
</dbReference>
<keyword evidence="11" id="KW-0067">ATP-binding</keyword>
<keyword evidence="4" id="KW-0808">Transferase</keyword>
<feature type="modified residue" description="4-aspartylphosphate" evidence="6">
    <location>
        <position position="997"/>
    </location>
</feature>
<evidence type="ECO:0000256" key="2">
    <source>
        <dbReference type="ARBA" id="ARBA00012438"/>
    </source>
</evidence>
<dbReference type="InterPro" id="IPR000014">
    <property type="entry name" value="PAS"/>
</dbReference>
<evidence type="ECO:0000259" key="8">
    <source>
        <dbReference type="PROSITE" id="PS50110"/>
    </source>
</evidence>
<dbReference type="SUPFAM" id="SSF55874">
    <property type="entry name" value="ATPase domain of HSP90 chaperone/DNA topoisomerase II/histidine kinase"/>
    <property type="match status" value="1"/>
</dbReference>
<keyword evidence="12" id="KW-1185">Reference proteome</keyword>
<organism evidence="11 12">
    <name type="scientific">Alistipes intestinihominis</name>
    <dbReference type="NCBI Taxonomy" id="3133172"/>
    <lineage>
        <taxon>Bacteria</taxon>
        <taxon>Pseudomonadati</taxon>
        <taxon>Bacteroidota</taxon>
        <taxon>Bacteroidia</taxon>
        <taxon>Bacteroidales</taxon>
        <taxon>Rikenellaceae</taxon>
        <taxon>Alistipes</taxon>
    </lineage>
</organism>
<comment type="catalytic activity">
    <reaction evidence="1">
        <text>ATP + protein L-histidine = ADP + protein N-phospho-L-histidine.</text>
        <dbReference type="EC" id="2.7.13.3"/>
    </reaction>
</comment>
<dbReference type="PROSITE" id="PS50110">
    <property type="entry name" value="RESPONSE_REGULATORY"/>
    <property type="match status" value="1"/>
</dbReference>
<dbReference type="SUPFAM" id="SSF55781">
    <property type="entry name" value="GAF domain-like"/>
    <property type="match status" value="1"/>
</dbReference>
<dbReference type="CDD" id="cd00082">
    <property type="entry name" value="HisKA"/>
    <property type="match status" value="1"/>
</dbReference>
<dbReference type="CDD" id="cd17546">
    <property type="entry name" value="REC_hyHK_CKI1_RcsC-like"/>
    <property type="match status" value="1"/>
</dbReference>
<evidence type="ECO:0000256" key="1">
    <source>
        <dbReference type="ARBA" id="ARBA00000085"/>
    </source>
</evidence>
<evidence type="ECO:0000256" key="6">
    <source>
        <dbReference type="PROSITE-ProRule" id="PRU00169"/>
    </source>
</evidence>
<dbReference type="PROSITE" id="PS50113">
    <property type="entry name" value="PAC"/>
    <property type="match status" value="1"/>
</dbReference>
<gene>
    <name evidence="11" type="ORF">WMO46_05185</name>
</gene>
<keyword evidence="3 6" id="KW-0597">Phosphoprotein</keyword>
<dbReference type="SMART" id="SM00387">
    <property type="entry name" value="HATPase_c"/>
    <property type="match status" value="1"/>
</dbReference>
<dbReference type="PANTHER" id="PTHR43047">
    <property type="entry name" value="TWO-COMPONENT HISTIDINE PROTEIN KINASE"/>
    <property type="match status" value="1"/>
</dbReference>
<dbReference type="SMART" id="SM00388">
    <property type="entry name" value="HisKA"/>
    <property type="match status" value="1"/>
</dbReference>
<evidence type="ECO:0000313" key="12">
    <source>
        <dbReference type="Proteomes" id="UP001460202"/>
    </source>
</evidence>
<dbReference type="InterPro" id="IPR029016">
    <property type="entry name" value="GAF-like_dom_sf"/>
</dbReference>
<dbReference type="Gene3D" id="3.30.565.10">
    <property type="entry name" value="Histidine kinase-like ATPase, C-terminal domain"/>
    <property type="match status" value="1"/>
</dbReference>
<dbReference type="PROSITE" id="PS50112">
    <property type="entry name" value="PAS"/>
    <property type="match status" value="1"/>
</dbReference>
<evidence type="ECO:0000259" key="9">
    <source>
        <dbReference type="PROSITE" id="PS50112"/>
    </source>
</evidence>
<evidence type="ECO:0000256" key="4">
    <source>
        <dbReference type="ARBA" id="ARBA00022679"/>
    </source>
</evidence>
<evidence type="ECO:0000313" key="11">
    <source>
        <dbReference type="EMBL" id="MEQ2544340.1"/>
    </source>
</evidence>
<dbReference type="Gene3D" id="3.30.450.40">
    <property type="match status" value="1"/>
</dbReference>
<dbReference type="EMBL" id="JBBMFL010000004">
    <property type="protein sequence ID" value="MEQ2544340.1"/>
    <property type="molecule type" value="Genomic_DNA"/>
</dbReference>
<dbReference type="CDD" id="cd00130">
    <property type="entry name" value="PAS"/>
    <property type="match status" value="1"/>
</dbReference>
<dbReference type="NCBIfam" id="TIGR00229">
    <property type="entry name" value="sensory_box"/>
    <property type="match status" value="1"/>
</dbReference>
<dbReference type="SUPFAM" id="SSF47384">
    <property type="entry name" value="Homodimeric domain of signal transducing histidine kinase"/>
    <property type="match status" value="1"/>
</dbReference>
<dbReference type="RefSeq" id="WP_349093942.1">
    <property type="nucleotide sequence ID" value="NZ_JBBMFL010000004.1"/>
</dbReference>